<comment type="caution">
    <text evidence="7">The sequence shown here is derived from an EMBL/GenBank/DDBJ whole genome shotgun (WGS) entry which is preliminary data.</text>
</comment>
<dbReference type="EMBL" id="DTLB01000038">
    <property type="protein sequence ID" value="HFW32648.1"/>
    <property type="molecule type" value="Genomic_DNA"/>
</dbReference>
<evidence type="ECO:0000256" key="1">
    <source>
        <dbReference type="ARBA" id="ARBA00022553"/>
    </source>
</evidence>
<dbReference type="GO" id="GO:0016787">
    <property type="term" value="F:hydrolase activity"/>
    <property type="evidence" value="ECO:0007669"/>
    <property type="project" value="UniProtKB-KW"/>
</dbReference>
<dbReference type="Pfam" id="PF01934">
    <property type="entry name" value="HepT-like"/>
    <property type="match status" value="1"/>
</dbReference>
<evidence type="ECO:0000256" key="4">
    <source>
        <dbReference type="ARBA" id="ARBA00022801"/>
    </source>
</evidence>
<dbReference type="InterPro" id="IPR008201">
    <property type="entry name" value="HepT-like"/>
</dbReference>
<keyword evidence="1" id="KW-0597">Phosphoprotein</keyword>
<dbReference type="PANTHER" id="PTHR33397:SF5">
    <property type="entry name" value="RNASE YUTE-RELATED"/>
    <property type="match status" value="1"/>
</dbReference>
<keyword evidence="3" id="KW-0540">Nuclease</keyword>
<dbReference type="PANTHER" id="PTHR33397">
    <property type="entry name" value="UPF0331 PROTEIN YUTE"/>
    <property type="match status" value="1"/>
</dbReference>
<dbReference type="InterPro" id="IPR052379">
    <property type="entry name" value="Type_VII_TA_RNase"/>
</dbReference>
<name>A0A7C3RE04_ARCFL</name>
<dbReference type="InterPro" id="IPR037038">
    <property type="entry name" value="HepT-like_sf"/>
</dbReference>
<gene>
    <name evidence="6" type="ORF">ENN70_06050</name>
    <name evidence="7" type="ORF">ENW66_06835</name>
</gene>
<evidence type="ECO:0000313" key="6">
    <source>
        <dbReference type="EMBL" id="HET21623.1"/>
    </source>
</evidence>
<dbReference type="NCBIfam" id="NF047751">
    <property type="entry name" value="HepT_toxin"/>
    <property type="match status" value="1"/>
</dbReference>
<sequence>MEALSEIPPNPEKPIEISGTFYNLLTAIESAMDISAMLVKDFGKRVEDDYGNIETLQEIGIIDEKLAEKLKMCNGLRNWLVHRYNRVDRQLVLNSVEEVKEILIEFIKRVEDVLEKAKP</sequence>
<dbReference type="EMBL" id="DSCQ01000075">
    <property type="protein sequence ID" value="HET21623.1"/>
    <property type="molecule type" value="Genomic_DNA"/>
</dbReference>
<evidence type="ECO:0000256" key="5">
    <source>
        <dbReference type="ARBA" id="ARBA00024207"/>
    </source>
</evidence>
<dbReference type="GO" id="GO:0110001">
    <property type="term" value="C:toxin-antitoxin complex"/>
    <property type="evidence" value="ECO:0007669"/>
    <property type="project" value="InterPro"/>
</dbReference>
<evidence type="ECO:0000313" key="7">
    <source>
        <dbReference type="EMBL" id="HFW32648.1"/>
    </source>
</evidence>
<accession>A0A7C3RE04</accession>
<proteinExistence type="inferred from homology"/>
<keyword evidence="2" id="KW-1277">Toxin-antitoxin system</keyword>
<comment type="similarity">
    <text evidence="5">Belongs to the HepT RNase toxin family.</text>
</comment>
<organism evidence="7">
    <name type="scientific">Archaeoglobus fulgidus</name>
    <dbReference type="NCBI Taxonomy" id="2234"/>
    <lineage>
        <taxon>Archaea</taxon>
        <taxon>Methanobacteriati</taxon>
        <taxon>Methanobacteriota</taxon>
        <taxon>Archaeoglobi</taxon>
        <taxon>Archaeoglobales</taxon>
        <taxon>Archaeoglobaceae</taxon>
        <taxon>Archaeoglobus</taxon>
    </lineage>
</organism>
<dbReference type="GO" id="GO:0004540">
    <property type="term" value="F:RNA nuclease activity"/>
    <property type="evidence" value="ECO:0007669"/>
    <property type="project" value="InterPro"/>
</dbReference>
<keyword evidence="4" id="KW-0378">Hydrolase</keyword>
<evidence type="ECO:0000256" key="2">
    <source>
        <dbReference type="ARBA" id="ARBA00022649"/>
    </source>
</evidence>
<reference evidence="7" key="1">
    <citation type="journal article" date="2020" name="mSystems">
        <title>Genome- and Community-Level Interaction Insights into Carbon Utilization and Element Cycling Functions of Hydrothermarchaeota in Hydrothermal Sediment.</title>
        <authorList>
            <person name="Zhou Z."/>
            <person name="Liu Y."/>
            <person name="Xu W."/>
            <person name="Pan J."/>
            <person name="Luo Z.H."/>
            <person name="Li M."/>
        </authorList>
    </citation>
    <scope>NUCLEOTIDE SEQUENCE [LARGE SCALE GENOMIC DNA]</scope>
    <source>
        <strain evidence="6">SpSt-12</strain>
        <strain evidence="7">SpSt-87</strain>
    </source>
</reference>
<evidence type="ECO:0000256" key="3">
    <source>
        <dbReference type="ARBA" id="ARBA00022722"/>
    </source>
</evidence>
<dbReference type="Gene3D" id="1.20.120.580">
    <property type="entry name" value="bsu32300-like"/>
    <property type="match status" value="1"/>
</dbReference>
<dbReference type="AlphaFoldDB" id="A0A7C3RE04"/>
<protein>
    <submittedName>
        <fullName evidence="7">DUF86 domain-containing protein</fullName>
    </submittedName>
</protein>